<evidence type="ECO:0000259" key="2">
    <source>
        <dbReference type="Pfam" id="PF02517"/>
    </source>
</evidence>
<feature type="transmembrane region" description="Helical" evidence="1">
    <location>
        <begin position="35"/>
        <end position="58"/>
    </location>
</feature>
<feature type="transmembrane region" description="Helical" evidence="1">
    <location>
        <begin position="240"/>
        <end position="262"/>
    </location>
</feature>
<dbReference type="AlphaFoldDB" id="A0A9D9HZY2"/>
<gene>
    <name evidence="3" type="ORF">IAC13_04155</name>
</gene>
<dbReference type="Proteomes" id="UP000823618">
    <property type="component" value="Unassembled WGS sequence"/>
</dbReference>
<organism evidence="3 4">
    <name type="scientific">Candidatus Scybalomonas excrementavium</name>
    <dbReference type="NCBI Taxonomy" id="2840943"/>
    <lineage>
        <taxon>Bacteria</taxon>
        <taxon>Bacillati</taxon>
        <taxon>Bacillota</taxon>
        <taxon>Clostridia</taxon>
        <taxon>Lachnospirales</taxon>
        <taxon>Lachnospiraceae</taxon>
        <taxon>Lachnospiraceae incertae sedis</taxon>
        <taxon>Candidatus Scybalomonas</taxon>
    </lineage>
</organism>
<dbReference type="InterPro" id="IPR003675">
    <property type="entry name" value="Rce1/LyrA-like_dom"/>
</dbReference>
<keyword evidence="3" id="KW-0482">Metalloprotease</keyword>
<sequence length="326" mass="36907">MKEIRKTNWLFLILITAFTAVSFGGGFLYQLIANFWWADAFFILLPELLMLGIATIYIKGSGKKFGETIRLHKLSPLTIFLLIIMGIFLIPVVSFINALSMMFATNLVGDTIDTLSDYGFLFSLFAIAVVPAFVEEVVYRGIFANTYMKRSYIKGALLSAFLFGIMHMNFNQFSYAFFIGIVFAFVMEITGSILSSIILHFMINGSSIVSYFIVTKVQDLLGEQEVQMATDSIQITWEVVGAYFLPAVFSGSIFLFLLWLIGKSNGRFHVLRNRKSENETIFVEGQPKVKEMIEEKKERLWTWQLVVATLLCCVIAIVVEIGNRIP</sequence>
<reference evidence="3" key="1">
    <citation type="submission" date="2020-10" db="EMBL/GenBank/DDBJ databases">
        <authorList>
            <person name="Gilroy R."/>
        </authorList>
    </citation>
    <scope>NUCLEOTIDE SEQUENCE</scope>
    <source>
        <strain evidence="3">E3-2379</strain>
    </source>
</reference>
<keyword evidence="3" id="KW-0378">Hydrolase</keyword>
<feature type="domain" description="CAAX prenyl protease 2/Lysostaphin resistance protein A-like" evidence="2">
    <location>
        <begin position="120"/>
        <end position="205"/>
    </location>
</feature>
<name>A0A9D9HZY2_9FIRM</name>
<feature type="transmembrane region" description="Helical" evidence="1">
    <location>
        <begin position="173"/>
        <end position="190"/>
    </location>
</feature>
<evidence type="ECO:0000256" key="1">
    <source>
        <dbReference type="SAM" id="Phobius"/>
    </source>
</evidence>
<feature type="transmembrane region" description="Helical" evidence="1">
    <location>
        <begin position="118"/>
        <end position="139"/>
    </location>
</feature>
<reference evidence="3" key="2">
    <citation type="journal article" date="2021" name="PeerJ">
        <title>Extensive microbial diversity within the chicken gut microbiome revealed by metagenomics and culture.</title>
        <authorList>
            <person name="Gilroy R."/>
            <person name="Ravi A."/>
            <person name="Getino M."/>
            <person name="Pursley I."/>
            <person name="Horton D.L."/>
            <person name="Alikhan N.F."/>
            <person name="Baker D."/>
            <person name="Gharbi K."/>
            <person name="Hall N."/>
            <person name="Watson M."/>
            <person name="Adriaenssens E.M."/>
            <person name="Foster-Nyarko E."/>
            <person name="Jarju S."/>
            <person name="Secka A."/>
            <person name="Antonio M."/>
            <person name="Oren A."/>
            <person name="Chaudhuri R.R."/>
            <person name="La Ragione R."/>
            <person name="Hildebrand F."/>
            <person name="Pallen M.J."/>
        </authorList>
    </citation>
    <scope>NUCLEOTIDE SEQUENCE</scope>
    <source>
        <strain evidence="3">E3-2379</strain>
    </source>
</reference>
<dbReference type="GO" id="GO:0004175">
    <property type="term" value="F:endopeptidase activity"/>
    <property type="evidence" value="ECO:0007669"/>
    <property type="project" value="UniProtKB-ARBA"/>
</dbReference>
<dbReference type="GO" id="GO:0080120">
    <property type="term" value="P:CAAX-box protein maturation"/>
    <property type="evidence" value="ECO:0007669"/>
    <property type="project" value="UniProtKB-ARBA"/>
</dbReference>
<keyword evidence="1" id="KW-0472">Membrane</keyword>
<feature type="transmembrane region" description="Helical" evidence="1">
    <location>
        <begin position="9"/>
        <end position="29"/>
    </location>
</feature>
<feature type="transmembrane region" description="Helical" evidence="1">
    <location>
        <begin position="300"/>
        <end position="319"/>
    </location>
</feature>
<protein>
    <submittedName>
        <fullName evidence="3">CPBP family intramembrane metalloprotease</fullName>
    </submittedName>
</protein>
<dbReference type="EMBL" id="JADIML010000119">
    <property type="protein sequence ID" value="MBO8463105.1"/>
    <property type="molecule type" value="Genomic_DNA"/>
</dbReference>
<accession>A0A9D9HZY2</accession>
<proteinExistence type="predicted"/>
<keyword evidence="1" id="KW-1133">Transmembrane helix</keyword>
<evidence type="ECO:0000313" key="4">
    <source>
        <dbReference type="Proteomes" id="UP000823618"/>
    </source>
</evidence>
<feature type="transmembrane region" description="Helical" evidence="1">
    <location>
        <begin position="79"/>
        <end position="98"/>
    </location>
</feature>
<keyword evidence="3" id="KW-0645">Protease</keyword>
<comment type="caution">
    <text evidence="3">The sequence shown here is derived from an EMBL/GenBank/DDBJ whole genome shotgun (WGS) entry which is preliminary data.</text>
</comment>
<dbReference type="Pfam" id="PF02517">
    <property type="entry name" value="Rce1-like"/>
    <property type="match status" value="1"/>
</dbReference>
<keyword evidence="1" id="KW-0812">Transmembrane</keyword>
<dbReference type="GO" id="GO:0008237">
    <property type="term" value="F:metallopeptidase activity"/>
    <property type="evidence" value="ECO:0007669"/>
    <property type="project" value="UniProtKB-KW"/>
</dbReference>
<feature type="transmembrane region" description="Helical" evidence="1">
    <location>
        <begin position="151"/>
        <end position="167"/>
    </location>
</feature>
<evidence type="ECO:0000313" key="3">
    <source>
        <dbReference type="EMBL" id="MBO8463105.1"/>
    </source>
</evidence>